<sequence length="864" mass="96745">MAVCRPCKDTLSPLYQVIKSVQGSILEIIPEQIMINFQVECTRILRNLDDHMGNLFCLAILAKIASAPQLFPSEKPRWLRSICQFFDATRGLKTLDLAFLRAILVYSGNSVLFSSESVQYLQLVKEICEAVEPTQKTLWLTANKPKIIKLCEKVIKSAASLEVQMMGLGFLVSFVPAEMLPNHVVELVQQRILSEDSNRVLYDTPADYLSLLIQNVSPRFDQPTISRCIAYIMMHLDDFSFSTDIHMVNVGMARSMLSGLAKKSESSSSLKASIKAALLAIDREKMKFQCGAIRPSPDHSQCGQCRICPVAASLRSNYLSLELGALVLNLFNTSPPTESSQQLSFLWEKTLINLKSSLEISYPLSRIPPKVGDGSVHGMARDQYAPDASRDWRSKLSQHLHQLSDLSYSEVVRQVQDVCQDFEMRCENVEAPLRSMSAEMEGLAAKCEAAKLECEKLTNKTTEDAELIARLRSENDDLCLDVERLATDLKSTKANLQDSIQTNQKAIHSAREKAQDLEIRYSAIIAAKDDVIEELRERTEQLNLENDKLEALRQEALTSTREAQSETKELQGIIAAKEELCRNQESIINTLQGEALTLNSSLEKAEGLLKQKTSQCLMFEEKCQVDSESYERAVETLKECHETEVSRLNDEMSVMRASHLEEQQTWETTLETVKLKASRAVKEKGKKIESLEYQLSALRQEYGEKAREMAKAQEYSNRLMAVFNPSHPAVPTHFEPLHGPQGSGNARSGYTDREAENMSLTTESFGPINSTAPSPTPKRRRNAQRRSMGPVGSVNNKKSEAGRPRKRLSNLSSTPPASRQPLLQLNTNSPVKGRNRSSPSKIIDGDGQHLSFEENSVQEDISTF</sequence>
<dbReference type="VEuPathDB" id="FungiDB:UREG_00447"/>
<feature type="coiled-coil region" evidence="1">
    <location>
        <begin position="433"/>
        <end position="569"/>
    </location>
</feature>
<dbReference type="eggNOG" id="ENOG502QYKI">
    <property type="taxonomic scope" value="Eukaryota"/>
</dbReference>
<accession>C4JE23</accession>
<dbReference type="EMBL" id="CH476615">
    <property type="protein sequence ID" value="EEP75601.1"/>
    <property type="molecule type" value="Genomic_DNA"/>
</dbReference>
<feature type="coiled-coil region" evidence="1">
    <location>
        <begin position="681"/>
        <end position="708"/>
    </location>
</feature>
<gene>
    <name evidence="3" type="ORF">UREG_00447</name>
</gene>
<dbReference type="GeneID" id="8437245"/>
<dbReference type="KEGG" id="ure:UREG_00447"/>
<protein>
    <submittedName>
        <fullName evidence="3">Uncharacterized protein</fullName>
    </submittedName>
</protein>
<keyword evidence="4" id="KW-1185">Reference proteome</keyword>
<feature type="compositionally biased region" description="Polar residues" evidence="2">
    <location>
        <begin position="809"/>
        <end position="840"/>
    </location>
</feature>
<dbReference type="HOGENOM" id="CLU_291190_0_0_1"/>
<name>C4JE23_UNCRE</name>
<evidence type="ECO:0000313" key="4">
    <source>
        <dbReference type="Proteomes" id="UP000002058"/>
    </source>
</evidence>
<dbReference type="AlphaFoldDB" id="C4JE23"/>
<evidence type="ECO:0000256" key="2">
    <source>
        <dbReference type="SAM" id="MobiDB-lite"/>
    </source>
</evidence>
<organism evidence="3 4">
    <name type="scientific">Uncinocarpus reesii (strain UAMH 1704)</name>
    <dbReference type="NCBI Taxonomy" id="336963"/>
    <lineage>
        <taxon>Eukaryota</taxon>
        <taxon>Fungi</taxon>
        <taxon>Dikarya</taxon>
        <taxon>Ascomycota</taxon>
        <taxon>Pezizomycotina</taxon>
        <taxon>Eurotiomycetes</taxon>
        <taxon>Eurotiomycetidae</taxon>
        <taxon>Onygenales</taxon>
        <taxon>Onygenaceae</taxon>
        <taxon>Uncinocarpus</taxon>
    </lineage>
</organism>
<reference evidence="4" key="1">
    <citation type="journal article" date="2009" name="Genome Res.">
        <title>Comparative genomic analyses of the human fungal pathogens Coccidioides and their relatives.</title>
        <authorList>
            <person name="Sharpton T.J."/>
            <person name="Stajich J.E."/>
            <person name="Rounsley S.D."/>
            <person name="Gardner M.J."/>
            <person name="Wortman J.R."/>
            <person name="Jordar V.S."/>
            <person name="Maiti R."/>
            <person name="Kodira C.D."/>
            <person name="Neafsey D.E."/>
            <person name="Zeng Q."/>
            <person name="Hung C.-Y."/>
            <person name="McMahan C."/>
            <person name="Muszewska A."/>
            <person name="Grynberg M."/>
            <person name="Mandel M.A."/>
            <person name="Kellner E.M."/>
            <person name="Barker B.M."/>
            <person name="Galgiani J.N."/>
            <person name="Orbach M.J."/>
            <person name="Kirkland T.N."/>
            <person name="Cole G.T."/>
            <person name="Henn M.R."/>
            <person name="Birren B.W."/>
            <person name="Taylor J.W."/>
        </authorList>
    </citation>
    <scope>NUCLEOTIDE SEQUENCE [LARGE SCALE GENOMIC DNA]</scope>
    <source>
        <strain evidence="4">UAMH 1704</strain>
    </source>
</reference>
<feature type="region of interest" description="Disordered" evidence="2">
    <location>
        <begin position="730"/>
        <end position="864"/>
    </location>
</feature>
<dbReference type="OMA" id="QHIGRLM"/>
<dbReference type="InParanoid" id="C4JE23"/>
<feature type="compositionally biased region" description="Polar residues" evidence="2">
    <location>
        <begin position="853"/>
        <end position="864"/>
    </location>
</feature>
<proteinExistence type="predicted"/>
<evidence type="ECO:0000313" key="3">
    <source>
        <dbReference type="EMBL" id="EEP75601.1"/>
    </source>
</evidence>
<dbReference type="RefSeq" id="XP_002540934.1">
    <property type="nucleotide sequence ID" value="XM_002540888.1"/>
</dbReference>
<keyword evidence="1" id="KW-0175">Coiled coil</keyword>
<dbReference type="OrthoDB" id="5332870at2759"/>
<feature type="compositionally biased region" description="Polar residues" evidence="2">
    <location>
        <begin position="758"/>
        <end position="773"/>
    </location>
</feature>
<dbReference type="Proteomes" id="UP000002058">
    <property type="component" value="Unassembled WGS sequence"/>
</dbReference>
<evidence type="ECO:0000256" key="1">
    <source>
        <dbReference type="SAM" id="Coils"/>
    </source>
</evidence>